<evidence type="ECO:0000256" key="1">
    <source>
        <dbReference type="SAM" id="Phobius"/>
    </source>
</evidence>
<evidence type="ECO:0000313" key="2">
    <source>
        <dbReference type="EMBL" id="MCY9764268.1"/>
    </source>
</evidence>
<gene>
    <name evidence="2" type="ORF">M5X12_27560</name>
</gene>
<organism evidence="2 3">
    <name type="scientific">Paenibacillus alvei</name>
    <name type="common">Bacillus alvei</name>
    <dbReference type="NCBI Taxonomy" id="44250"/>
    <lineage>
        <taxon>Bacteria</taxon>
        <taxon>Bacillati</taxon>
        <taxon>Bacillota</taxon>
        <taxon>Bacilli</taxon>
        <taxon>Bacillales</taxon>
        <taxon>Paenibacillaceae</taxon>
        <taxon>Paenibacillus</taxon>
    </lineage>
</organism>
<proteinExistence type="predicted"/>
<keyword evidence="1" id="KW-1133">Transmembrane helix</keyword>
<reference evidence="2 3" key="1">
    <citation type="submission" date="2022-05" db="EMBL/GenBank/DDBJ databases">
        <title>Genome Sequencing of Bee-Associated Microbes.</title>
        <authorList>
            <person name="Dunlap C."/>
        </authorList>
    </citation>
    <scope>NUCLEOTIDE SEQUENCE [LARGE SCALE GENOMIC DNA]</scope>
    <source>
        <strain evidence="2 3">NRRL B-04010</strain>
    </source>
</reference>
<dbReference type="RefSeq" id="WP_005552271.1">
    <property type="nucleotide sequence ID" value="NZ_JAKOBS010000024.1"/>
</dbReference>
<evidence type="ECO:0000313" key="3">
    <source>
        <dbReference type="Proteomes" id="UP001527181"/>
    </source>
</evidence>
<keyword evidence="1" id="KW-0472">Membrane</keyword>
<keyword evidence="3" id="KW-1185">Reference proteome</keyword>
<dbReference type="Proteomes" id="UP001527181">
    <property type="component" value="Unassembled WGS sequence"/>
</dbReference>
<feature type="transmembrane region" description="Helical" evidence="1">
    <location>
        <begin position="28"/>
        <end position="48"/>
    </location>
</feature>
<keyword evidence="1" id="KW-0812">Transmembrane</keyword>
<sequence>MRALLFIAISLVGFHVLLWMTNVRRAEEFTYVLVLVGIGLLMDVSYKLSILIKKKDK</sequence>
<dbReference type="EMBL" id="JAMDNP010000081">
    <property type="protein sequence ID" value="MCY9764268.1"/>
    <property type="molecule type" value="Genomic_DNA"/>
</dbReference>
<protein>
    <submittedName>
        <fullName evidence="2">Uncharacterized protein</fullName>
    </submittedName>
</protein>
<comment type="caution">
    <text evidence="2">The sequence shown here is derived from an EMBL/GenBank/DDBJ whole genome shotgun (WGS) entry which is preliminary data.</text>
</comment>
<accession>A0ABT4H5J8</accession>
<name>A0ABT4H5J8_PAEAL</name>
<dbReference type="GeneID" id="94492276"/>